<evidence type="ECO:0000313" key="2">
    <source>
        <dbReference type="EMBL" id="CAI9114842.1"/>
    </source>
</evidence>
<feature type="compositionally biased region" description="Basic and acidic residues" evidence="1">
    <location>
        <begin position="283"/>
        <end position="292"/>
    </location>
</feature>
<proteinExistence type="predicted"/>
<feature type="compositionally biased region" description="Polar residues" evidence="1">
    <location>
        <begin position="263"/>
        <end position="273"/>
    </location>
</feature>
<sequence length="420" mass="48055">MKITEEDVEAVLGLPRGPKTVVEAYDSRTSPKIKRSTRILSGRYFVLFFMASMLLRTKNACCRHQVMKSLMNVDDIKIYNWCKYVAKELYDAVEQWQKNPQGAFNGPVIFLILCYLDRVEYKDGDGIPRQFPVIARWDNDRVTKRLALERKGAGFGSGKPLDRIAVSKRMDEDEPIQDEEMRKVDDPLLYCCVVAQLVCFDAHPVCFDPHLDREYLVVHPVCFDAYPLFEEASETGIDGHIMFYKFFNDYAEVLKRMGEDQEVNSVPADQNQKQKVDGSQIPKCDKPPDPKAKCNVPKLPDGPSFGLGISESFPQEPVNVPEEKDDSTAESLHHDNSFPSREHAAVEIAIKFQSDEHPTTLSITRPPSLQTLERKQDSVRKNIYNKSDHVKFLLCSSVFTSVEIQSKNQDEEPFQYRLPF</sequence>
<dbReference type="PANTHER" id="PTHR34835:SF90">
    <property type="entry name" value="AMINOTRANSFERASE-LIKE PLANT MOBILE DOMAIN-CONTAINING PROTEIN"/>
    <property type="match status" value="1"/>
</dbReference>
<gene>
    <name evidence="2" type="ORF">OLC1_LOCUS21477</name>
</gene>
<protein>
    <submittedName>
        <fullName evidence="2">OLC1v1015651C1</fullName>
    </submittedName>
</protein>
<name>A0AAV1E5X0_OLDCO</name>
<accession>A0AAV1E5X0</accession>
<dbReference type="PANTHER" id="PTHR34835">
    <property type="entry name" value="OS07G0283600 PROTEIN-RELATED"/>
    <property type="match status" value="1"/>
</dbReference>
<organism evidence="2 3">
    <name type="scientific">Oldenlandia corymbosa var. corymbosa</name>
    <dbReference type="NCBI Taxonomy" id="529605"/>
    <lineage>
        <taxon>Eukaryota</taxon>
        <taxon>Viridiplantae</taxon>
        <taxon>Streptophyta</taxon>
        <taxon>Embryophyta</taxon>
        <taxon>Tracheophyta</taxon>
        <taxon>Spermatophyta</taxon>
        <taxon>Magnoliopsida</taxon>
        <taxon>eudicotyledons</taxon>
        <taxon>Gunneridae</taxon>
        <taxon>Pentapetalae</taxon>
        <taxon>asterids</taxon>
        <taxon>lamiids</taxon>
        <taxon>Gentianales</taxon>
        <taxon>Rubiaceae</taxon>
        <taxon>Rubioideae</taxon>
        <taxon>Spermacoceae</taxon>
        <taxon>Hedyotis-Oldenlandia complex</taxon>
        <taxon>Oldenlandia</taxon>
    </lineage>
</organism>
<evidence type="ECO:0000256" key="1">
    <source>
        <dbReference type="SAM" id="MobiDB-lite"/>
    </source>
</evidence>
<evidence type="ECO:0000313" key="3">
    <source>
        <dbReference type="Proteomes" id="UP001161247"/>
    </source>
</evidence>
<keyword evidence="3" id="KW-1185">Reference proteome</keyword>
<reference evidence="2" key="1">
    <citation type="submission" date="2023-03" db="EMBL/GenBank/DDBJ databases">
        <authorList>
            <person name="Julca I."/>
        </authorList>
    </citation>
    <scope>NUCLEOTIDE SEQUENCE</scope>
</reference>
<dbReference type="Proteomes" id="UP001161247">
    <property type="component" value="Chromosome 8"/>
</dbReference>
<feature type="region of interest" description="Disordered" evidence="1">
    <location>
        <begin position="261"/>
        <end position="338"/>
    </location>
</feature>
<dbReference type="AlphaFoldDB" id="A0AAV1E5X0"/>
<dbReference type="EMBL" id="OX459125">
    <property type="protein sequence ID" value="CAI9114842.1"/>
    <property type="molecule type" value="Genomic_DNA"/>
</dbReference>